<comment type="caution">
    <text evidence="2">The sequence shown here is derived from an EMBL/GenBank/DDBJ whole genome shotgun (WGS) entry which is preliminary data.</text>
</comment>
<dbReference type="EMBL" id="JBJQOH010000003">
    <property type="protein sequence ID" value="KAL3692820.1"/>
    <property type="molecule type" value="Genomic_DNA"/>
</dbReference>
<keyword evidence="3" id="KW-1185">Reference proteome</keyword>
<proteinExistence type="predicted"/>
<evidence type="ECO:0000256" key="1">
    <source>
        <dbReference type="SAM" id="MobiDB-lite"/>
    </source>
</evidence>
<protein>
    <submittedName>
        <fullName evidence="2">Uncharacterized protein</fullName>
    </submittedName>
</protein>
<reference evidence="2 3" key="1">
    <citation type="submission" date="2024-09" db="EMBL/GenBank/DDBJ databases">
        <title>Chromosome-scale assembly of Riccia sorocarpa.</title>
        <authorList>
            <person name="Paukszto L."/>
        </authorList>
    </citation>
    <scope>NUCLEOTIDE SEQUENCE [LARGE SCALE GENOMIC DNA]</scope>
    <source>
        <strain evidence="2">LP-2024</strain>
        <tissue evidence="2">Aerial parts of the thallus</tissue>
    </source>
</reference>
<name>A0ABD3HMK5_9MARC</name>
<dbReference type="Proteomes" id="UP001633002">
    <property type="component" value="Unassembled WGS sequence"/>
</dbReference>
<evidence type="ECO:0000313" key="3">
    <source>
        <dbReference type="Proteomes" id="UP001633002"/>
    </source>
</evidence>
<accession>A0ABD3HMK5</accession>
<feature type="region of interest" description="Disordered" evidence="1">
    <location>
        <begin position="133"/>
        <end position="202"/>
    </location>
</feature>
<dbReference type="AlphaFoldDB" id="A0ABD3HMK5"/>
<evidence type="ECO:0000313" key="2">
    <source>
        <dbReference type="EMBL" id="KAL3692820.1"/>
    </source>
</evidence>
<organism evidence="2 3">
    <name type="scientific">Riccia sorocarpa</name>
    <dbReference type="NCBI Taxonomy" id="122646"/>
    <lineage>
        <taxon>Eukaryota</taxon>
        <taxon>Viridiplantae</taxon>
        <taxon>Streptophyta</taxon>
        <taxon>Embryophyta</taxon>
        <taxon>Marchantiophyta</taxon>
        <taxon>Marchantiopsida</taxon>
        <taxon>Marchantiidae</taxon>
        <taxon>Marchantiales</taxon>
        <taxon>Ricciaceae</taxon>
        <taxon>Riccia</taxon>
    </lineage>
</organism>
<sequence>MQSYHCIRKGDAFVKRTAYGGDVDIGSIPNSTFGDIQTGRYIKLDDFCIMHGPHSSAEKRKRRINRIADHGDHRSSANNLLAETSGNRSLEPEEHQMPVELLVGRITNKELHAYVVYVNSLVMTDAHVGGPIQGRVNPRGASRAAKSKRPLYDAAPHGPLFSTRPPCRAAWRRWPRPQPPGPIRGRYGTTRTPVGPPCLSGP</sequence>
<gene>
    <name evidence="2" type="ORF">R1sor_006471</name>
</gene>